<organism evidence="1 2">
    <name type="scientific">Campylobacter suis</name>
    <dbReference type="NCBI Taxonomy" id="2790657"/>
    <lineage>
        <taxon>Bacteria</taxon>
        <taxon>Pseudomonadati</taxon>
        <taxon>Campylobacterota</taxon>
        <taxon>Epsilonproteobacteria</taxon>
        <taxon>Campylobacterales</taxon>
        <taxon>Campylobacteraceae</taxon>
        <taxon>Campylobacter</taxon>
    </lineage>
</organism>
<reference evidence="1 2" key="1">
    <citation type="submission" date="2020-11" db="EMBL/GenBank/DDBJ databases">
        <authorList>
            <person name="Peeters C."/>
        </authorList>
    </citation>
    <scope>NUCLEOTIDE SEQUENCE [LARGE SCALE GENOMIC DNA]</scope>
    <source>
        <strain evidence="1 2">LMG 8286</strain>
    </source>
</reference>
<evidence type="ECO:0000313" key="2">
    <source>
        <dbReference type="Proteomes" id="UP000789359"/>
    </source>
</evidence>
<evidence type="ECO:0008006" key="3">
    <source>
        <dbReference type="Google" id="ProtNLM"/>
    </source>
</evidence>
<dbReference type="Proteomes" id="UP000789359">
    <property type="component" value="Unassembled WGS sequence"/>
</dbReference>
<protein>
    <recommendedName>
        <fullName evidence="3">50S ribosomal protein L29</fullName>
    </recommendedName>
</protein>
<accession>A0ABN7K6V0</accession>
<keyword evidence="2" id="KW-1185">Reference proteome</keyword>
<name>A0ABN7K6V0_9BACT</name>
<dbReference type="EMBL" id="CAJHOE010000002">
    <property type="protein sequence ID" value="CAD7288264.1"/>
    <property type="molecule type" value="Genomic_DNA"/>
</dbReference>
<sequence>MKAFVSSFDDMLCELKRAEKDNARLANSYTKRPNEERRMQIIAKTNQKLKKLNSKGA</sequence>
<proteinExistence type="predicted"/>
<gene>
    <name evidence="1" type="ORF">LMG8286_01232</name>
</gene>
<evidence type="ECO:0000313" key="1">
    <source>
        <dbReference type="EMBL" id="CAD7288264.1"/>
    </source>
</evidence>
<comment type="caution">
    <text evidence="1">The sequence shown here is derived from an EMBL/GenBank/DDBJ whole genome shotgun (WGS) entry which is preliminary data.</text>
</comment>
<dbReference type="RefSeq" id="WP_230056987.1">
    <property type="nucleotide sequence ID" value="NZ_CAJHOE010000002.1"/>
</dbReference>